<dbReference type="AlphaFoldDB" id="A0A0A9SYB9"/>
<dbReference type="EMBL" id="GBRH01163017">
    <property type="protein sequence ID" value="JAE34879.1"/>
    <property type="molecule type" value="Transcribed_RNA"/>
</dbReference>
<protein>
    <submittedName>
        <fullName evidence="1">Pco080890</fullName>
    </submittedName>
</protein>
<dbReference type="EMBL" id="GBRH01257701">
    <property type="protein sequence ID" value="JAD40194.1"/>
    <property type="molecule type" value="Transcribed_RNA"/>
</dbReference>
<evidence type="ECO:0000313" key="1">
    <source>
        <dbReference type="EMBL" id="JAE34879.1"/>
    </source>
</evidence>
<name>A0A0A9SYB9_ARUDO</name>
<organism evidence="1">
    <name type="scientific">Arundo donax</name>
    <name type="common">Giant reed</name>
    <name type="synonym">Donax arundinaceus</name>
    <dbReference type="NCBI Taxonomy" id="35708"/>
    <lineage>
        <taxon>Eukaryota</taxon>
        <taxon>Viridiplantae</taxon>
        <taxon>Streptophyta</taxon>
        <taxon>Embryophyta</taxon>
        <taxon>Tracheophyta</taxon>
        <taxon>Spermatophyta</taxon>
        <taxon>Magnoliopsida</taxon>
        <taxon>Liliopsida</taxon>
        <taxon>Poales</taxon>
        <taxon>Poaceae</taxon>
        <taxon>PACMAD clade</taxon>
        <taxon>Arundinoideae</taxon>
        <taxon>Arundineae</taxon>
        <taxon>Arundo</taxon>
    </lineage>
</organism>
<reference evidence="1" key="2">
    <citation type="journal article" date="2015" name="Data Brief">
        <title>Shoot transcriptome of the giant reed, Arundo donax.</title>
        <authorList>
            <person name="Barrero R.A."/>
            <person name="Guerrero F.D."/>
            <person name="Moolhuijzen P."/>
            <person name="Goolsby J.A."/>
            <person name="Tidwell J."/>
            <person name="Bellgard S.E."/>
            <person name="Bellgard M.I."/>
        </authorList>
    </citation>
    <scope>NUCLEOTIDE SEQUENCE</scope>
    <source>
        <tissue evidence="1">Shoot tissue taken approximately 20 cm above the soil surface</tissue>
    </source>
</reference>
<reference evidence="1" key="1">
    <citation type="submission" date="2014-09" db="EMBL/GenBank/DDBJ databases">
        <authorList>
            <person name="Magalhaes I.L.F."/>
            <person name="Oliveira U."/>
            <person name="Santos F.R."/>
            <person name="Vidigal T.H.D.A."/>
            <person name="Brescovit A.D."/>
            <person name="Santos A.J."/>
        </authorList>
    </citation>
    <scope>NUCLEOTIDE SEQUENCE</scope>
    <source>
        <tissue evidence="1">Shoot tissue taken approximately 20 cm above the soil surface</tissue>
    </source>
</reference>
<accession>A0A0A9SYB9</accession>
<sequence>MKLSNLVLVRVRQARAAVQRLGDA</sequence>
<proteinExistence type="predicted"/>